<sequence length="46" mass="5385">VKYSEYFHKKLKNSELVLIENAGHMAMLEKPAEVNNSIENFITKYL</sequence>
<evidence type="ECO:0008006" key="2">
    <source>
        <dbReference type="Google" id="ProtNLM"/>
    </source>
</evidence>
<dbReference type="SUPFAM" id="SSF53474">
    <property type="entry name" value="alpha/beta-Hydrolases"/>
    <property type="match status" value="1"/>
</dbReference>
<evidence type="ECO:0000313" key="1">
    <source>
        <dbReference type="EMBL" id="KKN37677.1"/>
    </source>
</evidence>
<gene>
    <name evidence="1" type="ORF">LCGC14_0761190</name>
</gene>
<feature type="non-terminal residue" evidence="1">
    <location>
        <position position="1"/>
    </location>
</feature>
<reference evidence="1" key="1">
    <citation type="journal article" date="2015" name="Nature">
        <title>Complex archaea that bridge the gap between prokaryotes and eukaryotes.</title>
        <authorList>
            <person name="Spang A."/>
            <person name="Saw J.H."/>
            <person name="Jorgensen S.L."/>
            <person name="Zaremba-Niedzwiedzka K."/>
            <person name="Martijn J."/>
            <person name="Lind A.E."/>
            <person name="van Eijk R."/>
            <person name="Schleper C."/>
            <person name="Guy L."/>
            <person name="Ettema T.J."/>
        </authorList>
    </citation>
    <scope>NUCLEOTIDE SEQUENCE</scope>
</reference>
<dbReference type="InterPro" id="IPR029058">
    <property type="entry name" value="AB_hydrolase_fold"/>
</dbReference>
<dbReference type="EMBL" id="LAZR01001879">
    <property type="protein sequence ID" value="KKN37677.1"/>
    <property type="molecule type" value="Genomic_DNA"/>
</dbReference>
<accession>A0A0F9QKZ4</accession>
<protein>
    <recommendedName>
        <fullName evidence="2">Alpha/beta hydrolase</fullName>
    </recommendedName>
</protein>
<dbReference type="AlphaFoldDB" id="A0A0F9QKZ4"/>
<proteinExistence type="predicted"/>
<name>A0A0F9QKZ4_9ZZZZ</name>
<comment type="caution">
    <text evidence="1">The sequence shown here is derived from an EMBL/GenBank/DDBJ whole genome shotgun (WGS) entry which is preliminary data.</text>
</comment>
<dbReference type="Gene3D" id="3.40.50.1820">
    <property type="entry name" value="alpha/beta hydrolase"/>
    <property type="match status" value="1"/>
</dbReference>
<organism evidence="1">
    <name type="scientific">marine sediment metagenome</name>
    <dbReference type="NCBI Taxonomy" id="412755"/>
    <lineage>
        <taxon>unclassified sequences</taxon>
        <taxon>metagenomes</taxon>
        <taxon>ecological metagenomes</taxon>
    </lineage>
</organism>